<dbReference type="InterPro" id="IPR050199">
    <property type="entry name" value="IgHV"/>
</dbReference>
<dbReference type="SMART" id="SM00406">
    <property type="entry name" value="IGv"/>
    <property type="match status" value="1"/>
</dbReference>
<dbReference type="PANTHER" id="PTHR23266">
    <property type="entry name" value="IMMUNOGLOBULIN HEAVY CHAIN"/>
    <property type="match status" value="1"/>
</dbReference>
<reference evidence="5" key="1">
    <citation type="submission" date="2025-08" db="UniProtKB">
        <authorList>
            <consortium name="Ensembl"/>
        </authorList>
    </citation>
    <scope>IDENTIFICATION</scope>
</reference>
<evidence type="ECO:0000259" key="4">
    <source>
        <dbReference type="PROSITE" id="PS50835"/>
    </source>
</evidence>
<dbReference type="Ensembl" id="ENSTMTT00000025758.1">
    <property type="protein sequence ID" value="ENSTMTP00000024878.1"/>
    <property type="gene ID" value="ENSTMTG00000018123.1"/>
</dbReference>
<dbReference type="InterPro" id="IPR013106">
    <property type="entry name" value="Ig_V-set"/>
</dbReference>
<dbReference type="InParanoid" id="A0A674JW63"/>
<proteinExistence type="predicted"/>
<dbReference type="SUPFAM" id="SSF48726">
    <property type="entry name" value="Immunoglobulin"/>
    <property type="match status" value="1"/>
</dbReference>
<dbReference type="GO" id="GO:0019814">
    <property type="term" value="C:immunoglobulin complex"/>
    <property type="evidence" value="ECO:0007669"/>
    <property type="project" value="UniProtKB-KW"/>
</dbReference>
<sequence>MNDQVSLIQPIVEVRRPGESLKLTCKFSGFNFTKYWMQWVRQTSEIGLTWIGEVSTNGVSTNMLQSLRPRFSITRDNTNNMVHLEMRNLQADDSATYYCAAHCIAGSYNNPEANGTQSTAASSALEAGAAIIDSLVPDSDPLCS</sequence>
<organism evidence="5 6">
    <name type="scientific">Terrapene triunguis</name>
    <name type="common">Three-toed box turtle</name>
    <dbReference type="NCBI Taxonomy" id="2587831"/>
    <lineage>
        <taxon>Eukaryota</taxon>
        <taxon>Metazoa</taxon>
        <taxon>Chordata</taxon>
        <taxon>Craniata</taxon>
        <taxon>Vertebrata</taxon>
        <taxon>Euteleostomi</taxon>
        <taxon>Archelosauria</taxon>
        <taxon>Testudinata</taxon>
        <taxon>Testudines</taxon>
        <taxon>Cryptodira</taxon>
        <taxon>Durocryptodira</taxon>
        <taxon>Testudinoidea</taxon>
        <taxon>Emydidae</taxon>
        <taxon>Terrapene</taxon>
    </lineage>
</organism>
<dbReference type="Proteomes" id="UP000472274">
    <property type="component" value="Unplaced"/>
</dbReference>
<evidence type="ECO:0000256" key="2">
    <source>
        <dbReference type="ARBA" id="ARBA00023130"/>
    </source>
</evidence>
<reference evidence="5" key="2">
    <citation type="submission" date="2025-09" db="UniProtKB">
        <authorList>
            <consortium name="Ensembl"/>
        </authorList>
    </citation>
    <scope>IDENTIFICATION</scope>
</reference>
<dbReference type="GeneTree" id="ENSGT01150000286938"/>
<evidence type="ECO:0000256" key="1">
    <source>
        <dbReference type="ARBA" id="ARBA00022859"/>
    </source>
</evidence>
<dbReference type="GO" id="GO:0005576">
    <property type="term" value="C:extracellular region"/>
    <property type="evidence" value="ECO:0007669"/>
    <property type="project" value="UniProtKB-ARBA"/>
</dbReference>
<dbReference type="GO" id="GO:0002250">
    <property type="term" value="P:adaptive immune response"/>
    <property type="evidence" value="ECO:0007669"/>
    <property type="project" value="UniProtKB-KW"/>
</dbReference>
<keyword evidence="1" id="KW-0391">Immunity</keyword>
<evidence type="ECO:0000256" key="3">
    <source>
        <dbReference type="ARBA" id="ARBA00043265"/>
    </source>
</evidence>
<keyword evidence="2" id="KW-1064">Adaptive immunity</keyword>
<name>A0A674JW63_9SAUR</name>
<dbReference type="PROSITE" id="PS50835">
    <property type="entry name" value="IG_LIKE"/>
    <property type="match status" value="1"/>
</dbReference>
<dbReference type="InterPro" id="IPR036179">
    <property type="entry name" value="Ig-like_dom_sf"/>
</dbReference>
<evidence type="ECO:0000313" key="6">
    <source>
        <dbReference type="Proteomes" id="UP000472274"/>
    </source>
</evidence>
<keyword evidence="3" id="KW-1280">Immunoglobulin</keyword>
<dbReference type="Gene3D" id="2.60.40.10">
    <property type="entry name" value="Immunoglobulins"/>
    <property type="match status" value="1"/>
</dbReference>
<dbReference type="AlphaFoldDB" id="A0A674JW63"/>
<dbReference type="InterPro" id="IPR007110">
    <property type="entry name" value="Ig-like_dom"/>
</dbReference>
<dbReference type="SMART" id="SM00409">
    <property type="entry name" value="IG"/>
    <property type="match status" value="1"/>
</dbReference>
<feature type="domain" description="Ig-like" evidence="4">
    <location>
        <begin position="18"/>
        <end position="101"/>
    </location>
</feature>
<dbReference type="Pfam" id="PF07686">
    <property type="entry name" value="V-set"/>
    <property type="match status" value="1"/>
</dbReference>
<protein>
    <recommendedName>
        <fullName evidence="4">Ig-like domain-containing protein</fullName>
    </recommendedName>
</protein>
<accession>A0A674JW63</accession>
<evidence type="ECO:0000313" key="5">
    <source>
        <dbReference type="Ensembl" id="ENSTMTP00000024878.1"/>
    </source>
</evidence>
<dbReference type="InterPro" id="IPR013783">
    <property type="entry name" value="Ig-like_fold"/>
</dbReference>
<keyword evidence="6" id="KW-1185">Reference proteome</keyword>
<dbReference type="InterPro" id="IPR003599">
    <property type="entry name" value="Ig_sub"/>
</dbReference>